<proteinExistence type="predicted"/>
<protein>
    <submittedName>
        <fullName evidence="2">Uncharacterized protein</fullName>
    </submittedName>
</protein>
<comment type="caution">
    <text evidence="2">The sequence shown here is derived from an EMBL/GenBank/DDBJ whole genome shotgun (WGS) entry which is preliminary data.</text>
</comment>
<keyword evidence="3" id="KW-1185">Reference proteome</keyword>
<sequence length="146" mass="16201">MKTAEVLSIIAIGMSTVSLGWQIVSWRRSGALIRATVNQALVGHEGIWCTNVTARNLGRMAVSVTNWGYQLPGRKAGNIFMTRPLPISPTLPHRLEAGAEVSFYMETDAIQQVCKQKGLPYQRVRAWVDLGDGRRIKARRRGIGLK</sequence>
<evidence type="ECO:0000313" key="3">
    <source>
        <dbReference type="Proteomes" id="UP000619479"/>
    </source>
</evidence>
<name>A0A919IKM1_9ACTN</name>
<keyword evidence="1" id="KW-0472">Membrane</keyword>
<reference evidence="2" key="1">
    <citation type="submission" date="2021-01" db="EMBL/GenBank/DDBJ databases">
        <title>Whole genome shotgun sequence of Actinoplanes cyaneus NBRC 14990.</title>
        <authorList>
            <person name="Komaki H."/>
            <person name="Tamura T."/>
        </authorList>
    </citation>
    <scope>NUCLEOTIDE SEQUENCE</scope>
    <source>
        <strain evidence="2">NBRC 14990</strain>
    </source>
</reference>
<accession>A0A919IKM1</accession>
<keyword evidence="1" id="KW-0812">Transmembrane</keyword>
<dbReference type="EMBL" id="BOMH01000036">
    <property type="protein sequence ID" value="GID66811.1"/>
    <property type="molecule type" value="Genomic_DNA"/>
</dbReference>
<gene>
    <name evidence="2" type="ORF">Acy02nite_46920</name>
</gene>
<dbReference type="AlphaFoldDB" id="A0A919IKM1"/>
<organism evidence="2 3">
    <name type="scientific">Actinoplanes cyaneus</name>
    <dbReference type="NCBI Taxonomy" id="52696"/>
    <lineage>
        <taxon>Bacteria</taxon>
        <taxon>Bacillati</taxon>
        <taxon>Actinomycetota</taxon>
        <taxon>Actinomycetes</taxon>
        <taxon>Micromonosporales</taxon>
        <taxon>Micromonosporaceae</taxon>
        <taxon>Actinoplanes</taxon>
    </lineage>
</organism>
<dbReference type="RefSeq" id="WP_203743856.1">
    <property type="nucleotide sequence ID" value="NZ_BAAAUC010000001.1"/>
</dbReference>
<feature type="transmembrane region" description="Helical" evidence="1">
    <location>
        <begin position="6"/>
        <end position="24"/>
    </location>
</feature>
<dbReference type="Proteomes" id="UP000619479">
    <property type="component" value="Unassembled WGS sequence"/>
</dbReference>
<keyword evidence="1" id="KW-1133">Transmembrane helix</keyword>
<evidence type="ECO:0000313" key="2">
    <source>
        <dbReference type="EMBL" id="GID66811.1"/>
    </source>
</evidence>
<evidence type="ECO:0000256" key="1">
    <source>
        <dbReference type="SAM" id="Phobius"/>
    </source>
</evidence>